<evidence type="ECO:0000256" key="3">
    <source>
        <dbReference type="ARBA" id="ARBA00029447"/>
    </source>
</evidence>
<dbReference type="FunFam" id="1.10.287.950:FF:000001">
    <property type="entry name" value="Methyl-accepting chemotaxis sensory transducer"/>
    <property type="match status" value="1"/>
</dbReference>
<comment type="similarity">
    <text evidence="3">Belongs to the methyl-accepting chemotaxis (MCP) protein family.</text>
</comment>
<keyword evidence="9" id="KW-1185">Reference proteome</keyword>
<dbReference type="GO" id="GO:0006935">
    <property type="term" value="P:chemotaxis"/>
    <property type="evidence" value="ECO:0007669"/>
    <property type="project" value="UniProtKB-ARBA"/>
</dbReference>
<dbReference type="Pfam" id="PF00015">
    <property type="entry name" value="MCPsignal"/>
    <property type="match status" value="1"/>
</dbReference>
<dbReference type="GO" id="GO:0016020">
    <property type="term" value="C:membrane"/>
    <property type="evidence" value="ECO:0007669"/>
    <property type="project" value="UniProtKB-SubCell"/>
</dbReference>
<evidence type="ECO:0000259" key="7">
    <source>
        <dbReference type="PROSITE" id="PS50111"/>
    </source>
</evidence>
<comment type="subcellular location">
    <subcellularLocation>
        <location evidence="1">Membrane</location>
    </subcellularLocation>
</comment>
<protein>
    <submittedName>
        <fullName evidence="8">Methyl-accepting chemotaxis protein</fullName>
    </submittedName>
</protein>
<dbReference type="SMART" id="SM00283">
    <property type="entry name" value="MA"/>
    <property type="match status" value="1"/>
</dbReference>
<evidence type="ECO:0000256" key="2">
    <source>
        <dbReference type="ARBA" id="ARBA00023224"/>
    </source>
</evidence>
<accession>A0A4U1BLB4</accession>
<organism evidence="8 9">
    <name type="scientific">Ferrimonas aestuarii</name>
    <dbReference type="NCBI Taxonomy" id="2569539"/>
    <lineage>
        <taxon>Bacteria</taxon>
        <taxon>Pseudomonadati</taxon>
        <taxon>Pseudomonadota</taxon>
        <taxon>Gammaproteobacteria</taxon>
        <taxon>Alteromonadales</taxon>
        <taxon>Ferrimonadaceae</taxon>
        <taxon>Ferrimonas</taxon>
    </lineage>
</organism>
<feature type="transmembrane region" description="Helical" evidence="6">
    <location>
        <begin position="296"/>
        <end position="321"/>
    </location>
</feature>
<dbReference type="EMBL" id="SWCJ01000012">
    <property type="protein sequence ID" value="TKB53354.1"/>
    <property type="molecule type" value="Genomic_DNA"/>
</dbReference>
<dbReference type="SUPFAM" id="SSF58104">
    <property type="entry name" value="Methyl-accepting chemotaxis protein (MCP) signaling domain"/>
    <property type="match status" value="1"/>
</dbReference>
<evidence type="ECO:0000313" key="8">
    <source>
        <dbReference type="EMBL" id="TKB53354.1"/>
    </source>
</evidence>
<comment type="caution">
    <text evidence="8">The sequence shown here is derived from an EMBL/GenBank/DDBJ whole genome shotgun (WGS) entry which is preliminary data.</text>
</comment>
<proteinExistence type="inferred from homology"/>
<dbReference type="InterPro" id="IPR004089">
    <property type="entry name" value="MCPsignal_dom"/>
</dbReference>
<sequence>MDKLSSLKDDSELTPCCCVLGMNAKQLTLKTLLTSIIGSIFVLMVLGLSFISYTSFQGFNQQEAVKFRKQQGLSVSIQVDQYAASVRQQLEMISDAIDYQYGQVQNESAVVKLLAKLHRTASGTATYIVFSDGTSLESTGEKFTDIGLEKQWYQGPKSGKAFVLTEPNIDQVTGKLLSSLVVPLVADGDFIGVVGVDISSDVWANLVSQNVPDGQLYLTDASDRVLYSPKPEYLGKDFFQVQPKYRNFTQSHLQYSDAAGTELIATQNRSAEFGLNVYTFEKMDVIMAPSKSMLNLSLVSALLFIAVSLMIIYTIIVKLIYVPIGGEPTQIQSIIERISAGDLTVDAASTGKDTGVYAATVVMVAKLKQMVGNINAQSAQVEFTARELASLVEETKQSSDKQINQMEMTATAMNEMTATVEEISRNAQHASSSATEAFEQAQSGSEIANESSQKMNALGQEINDVSERIDDLRQQTMNVGDVLSVIREIADQTNLLALNAAIEAARAGEQGRGFAVVADEVRSLASRTQDSVAEVNATIEKLQSVAASAVSSMNQSQDNTSEAIEMAMKARDSLTAILTSVGQIQDMNTHIATAAEEQNAVAQEINQSVVEVNGLAQTTNENAITTERSTQQLSSVVDELAAITSKFNV</sequence>
<dbReference type="OrthoDB" id="9795078at2"/>
<keyword evidence="6" id="KW-1133">Transmembrane helix</keyword>
<evidence type="ECO:0000256" key="1">
    <source>
        <dbReference type="ARBA" id="ARBA00004370"/>
    </source>
</evidence>
<reference evidence="8 9" key="1">
    <citation type="submission" date="2019-04" db="EMBL/GenBank/DDBJ databases">
        <authorList>
            <person name="Hwang J.C."/>
        </authorList>
    </citation>
    <scope>NUCLEOTIDE SEQUENCE [LARGE SCALE GENOMIC DNA]</scope>
    <source>
        <strain evidence="8 9">IMCC35002</strain>
    </source>
</reference>
<keyword evidence="6" id="KW-0472">Membrane</keyword>
<dbReference type="AlphaFoldDB" id="A0A4U1BLB4"/>
<dbReference type="Gene3D" id="3.30.450.20">
    <property type="entry name" value="PAS domain"/>
    <property type="match status" value="1"/>
</dbReference>
<gene>
    <name evidence="8" type="ORF">FCL42_14925</name>
</gene>
<dbReference type="GO" id="GO:0007165">
    <property type="term" value="P:signal transduction"/>
    <property type="evidence" value="ECO:0007669"/>
    <property type="project" value="UniProtKB-KW"/>
</dbReference>
<dbReference type="CDD" id="cd12913">
    <property type="entry name" value="PDC1_MCP_like"/>
    <property type="match status" value="1"/>
</dbReference>
<feature type="transmembrane region" description="Helical" evidence="6">
    <location>
        <begin position="32"/>
        <end position="53"/>
    </location>
</feature>
<keyword evidence="5" id="KW-0175">Coiled coil</keyword>
<keyword evidence="6" id="KW-0812">Transmembrane</keyword>
<dbReference type="Pfam" id="PF22673">
    <property type="entry name" value="MCP-like_PDC_1"/>
    <property type="match status" value="1"/>
</dbReference>
<feature type="domain" description="Methyl-accepting transducer" evidence="7">
    <location>
        <begin position="377"/>
        <end position="613"/>
    </location>
</feature>
<feature type="coiled-coil region" evidence="5">
    <location>
        <begin position="448"/>
        <end position="475"/>
    </location>
</feature>
<evidence type="ECO:0000256" key="6">
    <source>
        <dbReference type="SAM" id="Phobius"/>
    </source>
</evidence>
<keyword evidence="2 4" id="KW-0807">Transducer</keyword>
<evidence type="ECO:0000256" key="5">
    <source>
        <dbReference type="SAM" id="Coils"/>
    </source>
</evidence>
<evidence type="ECO:0000256" key="4">
    <source>
        <dbReference type="PROSITE-ProRule" id="PRU00284"/>
    </source>
</evidence>
<dbReference type="CDD" id="cd11386">
    <property type="entry name" value="MCP_signal"/>
    <property type="match status" value="1"/>
</dbReference>
<evidence type="ECO:0000313" key="9">
    <source>
        <dbReference type="Proteomes" id="UP000305675"/>
    </source>
</evidence>
<dbReference type="Gene3D" id="1.10.287.950">
    <property type="entry name" value="Methyl-accepting chemotaxis protein"/>
    <property type="match status" value="1"/>
</dbReference>
<dbReference type="PROSITE" id="PS50111">
    <property type="entry name" value="CHEMOTAXIS_TRANSDUC_2"/>
    <property type="match status" value="1"/>
</dbReference>
<name>A0A4U1BLB4_9GAMM</name>
<dbReference type="PANTHER" id="PTHR32089:SF117">
    <property type="entry name" value="METHYL ACCEPTING SENSORY TRANSDUCER WITH CACHE_1 SMALL MOLECULE BINDING DOMAIN"/>
    <property type="match status" value="1"/>
</dbReference>
<dbReference type="PANTHER" id="PTHR32089">
    <property type="entry name" value="METHYL-ACCEPTING CHEMOTAXIS PROTEIN MCPB"/>
    <property type="match status" value="1"/>
</dbReference>
<dbReference type="Proteomes" id="UP000305675">
    <property type="component" value="Unassembled WGS sequence"/>
</dbReference>